<evidence type="ECO:0000313" key="4">
    <source>
        <dbReference type="Proteomes" id="UP000054558"/>
    </source>
</evidence>
<comment type="similarity">
    <text evidence="1">Belongs to the BROX family.</text>
</comment>
<keyword evidence="4" id="KW-1185">Reference proteome</keyword>
<dbReference type="STRING" id="105231.A0A1Y1IHG4"/>
<dbReference type="CDD" id="cd09247">
    <property type="entry name" value="BRO1_Alix_like_2"/>
    <property type="match status" value="1"/>
</dbReference>
<evidence type="ECO:0000259" key="2">
    <source>
        <dbReference type="PROSITE" id="PS51180"/>
    </source>
</evidence>
<dbReference type="SMART" id="SM01041">
    <property type="entry name" value="BRO1"/>
    <property type="match status" value="1"/>
</dbReference>
<evidence type="ECO:0000313" key="3">
    <source>
        <dbReference type="EMBL" id="GAQ88176.1"/>
    </source>
</evidence>
<dbReference type="InterPro" id="IPR038898">
    <property type="entry name" value="BROX"/>
</dbReference>
<accession>A0A1Y1IHG4</accession>
<dbReference type="OrthoDB" id="10266451at2759"/>
<dbReference type="Gene3D" id="1.25.40.280">
    <property type="entry name" value="alix/aip1 like domains"/>
    <property type="match status" value="1"/>
</dbReference>
<dbReference type="OMA" id="WHEKIPS"/>
<gene>
    <name evidence="3" type="ORF">KFL_004060110</name>
</gene>
<dbReference type="Proteomes" id="UP000054558">
    <property type="component" value="Unassembled WGS sequence"/>
</dbReference>
<dbReference type="EMBL" id="DF237355">
    <property type="protein sequence ID" value="GAQ88176.1"/>
    <property type="molecule type" value="Genomic_DNA"/>
</dbReference>
<feature type="domain" description="BRO1" evidence="2">
    <location>
        <begin position="1"/>
        <end position="396"/>
    </location>
</feature>
<proteinExistence type="inferred from homology"/>
<reference evidence="3 4" key="1">
    <citation type="journal article" date="2014" name="Nat. Commun.">
        <title>Klebsormidium flaccidum genome reveals primary factors for plant terrestrial adaptation.</title>
        <authorList>
            <person name="Hori K."/>
            <person name="Maruyama F."/>
            <person name="Fujisawa T."/>
            <person name="Togashi T."/>
            <person name="Yamamoto N."/>
            <person name="Seo M."/>
            <person name="Sato S."/>
            <person name="Yamada T."/>
            <person name="Mori H."/>
            <person name="Tajima N."/>
            <person name="Moriyama T."/>
            <person name="Ikeuchi M."/>
            <person name="Watanabe M."/>
            <person name="Wada H."/>
            <person name="Kobayashi K."/>
            <person name="Saito M."/>
            <person name="Masuda T."/>
            <person name="Sasaki-Sekimoto Y."/>
            <person name="Mashiguchi K."/>
            <person name="Awai K."/>
            <person name="Shimojima M."/>
            <person name="Masuda S."/>
            <person name="Iwai M."/>
            <person name="Nobusawa T."/>
            <person name="Narise T."/>
            <person name="Kondo S."/>
            <person name="Saito H."/>
            <person name="Sato R."/>
            <person name="Murakawa M."/>
            <person name="Ihara Y."/>
            <person name="Oshima-Yamada Y."/>
            <person name="Ohtaka K."/>
            <person name="Satoh M."/>
            <person name="Sonobe K."/>
            <person name="Ishii M."/>
            <person name="Ohtani R."/>
            <person name="Kanamori-Sato M."/>
            <person name="Honoki R."/>
            <person name="Miyazaki D."/>
            <person name="Mochizuki H."/>
            <person name="Umetsu J."/>
            <person name="Higashi K."/>
            <person name="Shibata D."/>
            <person name="Kamiya Y."/>
            <person name="Sato N."/>
            <person name="Nakamura Y."/>
            <person name="Tabata S."/>
            <person name="Ida S."/>
            <person name="Kurokawa K."/>
            <person name="Ohta H."/>
        </authorList>
    </citation>
    <scope>NUCLEOTIDE SEQUENCE [LARGE SCALE GENOMIC DNA]</scope>
    <source>
        <strain evidence="3 4">NIES-2285</strain>
    </source>
</reference>
<organism evidence="3 4">
    <name type="scientific">Klebsormidium nitens</name>
    <name type="common">Green alga</name>
    <name type="synonym">Ulothrix nitens</name>
    <dbReference type="NCBI Taxonomy" id="105231"/>
    <lineage>
        <taxon>Eukaryota</taxon>
        <taxon>Viridiplantae</taxon>
        <taxon>Streptophyta</taxon>
        <taxon>Klebsormidiophyceae</taxon>
        <taxon>Klebsormidiales</taxon>
        <taxon>Klebsormidiaceae</taxon>
        <taxon>Klebsormidium</taxon>
    </lineage>
</organism>
<sequence length="396" mass="45053">MYLQYHELSARMTTKPVVFEQTYYAQDSGTLEQLRELSSRRKAWEEPRNGSNMAFAIAREIAGGETSPVAQEIGKVEKYLPLLENLVTRVIPEIDNPLVIKWTEELRLRWTSPLSGGFTKGKLFRVNDLVYEHVMTMWLYAGLLRERAFEMMDKGDLVEASNILRKAAGVFQHLEEQILPPLQPRLPPERPPEVTTSMAKIWRILCLAEAQAVTARKAAEKQTSGGLLAKLHYGVVELLSQAAGLLREHLGDWNETSDKFRRWLGLNATLHETQCYRILAEDYRKQEKIGMAVALVRVAQAKLLQTKPPGTALSSSEDVWKAAFKQEVDAVAVALKKYLHENEFVFQQKIPDSKYDLPHLEGKTIVTAITFQPSGLDRHFVFVETNEKRNPRSPKV</sequence>
<dbReference type="InterPro" id="IPR004328">
    <property type="entry name" value="BRO1_dom"/>
</dbReference>
<evidence type="ECO:0000256" key="1">
    <source>
        <dbReference type="ARBA" id="ARBA00008901"/>
    </source>
</evidence>
<dbReference type="PANTHER" id="PTHR23032">
    <property type="entry name" value="BRO1 DOMAIN-CONTAINING PROTEIN BROX"/>
    <property type="match status" value="1"/>
</dbReference>
<name>A0A1Y1IHG4_KLENI</name>
<protein>
    <recommendedName>
        <fullName evidence="2">BRO1 domain-containing protein</fullName>
    </recommendedName>
</protein>
<dbReference type="PROSITE" id="PS51180">
    <property type="entry name" value="BRO1"/>
    <property type="match status" value="1"/>
</dbReference>
<dbReference type="AlphaFoldDB" id="A0A1Y1IHG4"/>
<dbReference type="InterPro" id="IPR038499">
    <property type="entry name" value="BRO1_sf"/>
</dbReference>
<dbReference type="Pfam" id="PF03097">
    <property type="entry name" value="BRO1"/>
    <property type="match status" value="1"/>
</dbReference>
<dbReference type="PANTHER" id="PTHR23032:SF20">
    <property type="entry name" value="ENDOSOMAL TARGETING BRO1-LIKE DOMAIN-CONTAINING PROTEIN"/>
    <property type="match status" value="1"/>
</dbReference>